<feature type="domain" description="Molybdopterin oxidoreductase" evidence="8">
    <location>
        <begin position="118"/>
        <end position="592"/>
    </location>
</feature>
<comment type="similarity">
    <text evidence="1">Belongs to the prokaryotic molybdopterin-containing oxidoreductase family.</text>
</comment>
<dbReference type="SUPFAM" id="SSF50692">
    <property type="entry name" value="ADC-like"/>
    <property type="match status" value="1"/>
</dbReference>
<dbReference type="Proteomes" id="UP001349994">
    <property type="component" value="Unassembled WGS sequence"/>
</dbReference>
<dbReference type="InterPro" id="IPR006657">
    <property type="entry name" value="MoPterin_dinucl-bd_dom"/>
</dbReference>
<keyword evidence="3 7" id="KW-0732">Signal</keyword>
<evidence type="ECO:0000259" key="9">
    <source>
        <dbReference type="Pfam" id="PF01568"/>
    </source>
</evidence>
<evidence type="ECO:0000256" key="4">
    <source>
        <dbReference type="ARBA" id="ARBA00023002"/>
    </source>
</evidence>
<dbReference type="InterPro" id="IPR050612">
    <property type="entry name" value="Prok_Mopterin_Oxidored"/>
</dbReference>
<dbReference type="EMBL" id="JAYMFF010000017">
    <property type="protein sequence ID" value="MEC4176551.1"/>
    <property type="molecule type" value="Genomic_DNA"/>
</dbReference>
<evidence type="ECO:0000256" key="6">
    <source>
        <dbReference type="ARBA" id="ARBA00023014"/>
    </source>
</evidence>
<dbReference type="Gene3D" id="3.40.50.740">
    <property type="match status" value="2"/>
</dbReference>
<evidence type="ECO:0000259" key="8">
    <source>
        <dbReference type="Pfam" id="PF00384"/>
    </source>
</evidence>
<evidence type="ECO:0000256" key="3">
    <source>
        <dbReference type="ARBA" id="ARBA00022729"/>
    </source>
</evidence>
<protein>
    <submittedName>
        <fullName evidence="10">Molybdopterin-dependent oxidoreductase</fullName>
    </submittedName>
</protein>
<comment type="caution">
    <text evidence="10">The sequence shown here is derived from an EMBL/GenBank/DDBJ whole genome shotgun (WGS) entry which is preliminary data.</text>
</comment>
<keyword evidence="6" id="KW-0411">Iron-sulfur</keyword>
<name>A0ABU6IJB1_9ACTN</name>
<gene>
    <name evidence="10" type="ORF">VIN30_08850</name>
</gene>
<feature type="chain" id="PRO_5045254515" evidence="7">
    <location>
        <begin position="37"/>
        <end position="817"/>
    </location>
</feature>
<dbReference type="PANTHER" id="PTHR43742:SF6">
    <property type="entry name" value="OXIDOREDUCTASE YYAE-RELATED"/>
    <property type="match status" value="1"/>
</dbReference>
<dbReference type="RefSeq" id="WP_338210930.1">
    <property type="nucleotide sequence ID" value="NZ_JAYMFF010000017.1"/>
</dbReference>
<dbReference type="Gene3D" id="2.20.25.90">
    <property type="entry name" value="ADC-like domains"/>
    <property type="match status" value="1"/>
</dbReference>
<dbReference type="Pfam" id="PF01568">
    <property type="entry name" value="Molydop_binding"/>
    <property type="match status" value="1"/>
</dbReference>
<proteinExistence type="inferred from homology"/>
<dbReference type="InterPro" id="IPR006311">
    <property type="entry name" value="TAT_signal"/>
</dbReference>
<keyword evidence="5" id="KW-0408">Iron</keyword>
<feature type="signal peptide" evidence="7">
    <location>
        <begin position="1"/>
        <end position="36"/>
    </location>
</feature>
<keyword evidence="2" id="KW-0479">Metal-binding</keyword>
<sequence length="817" mass="90402">MSEAERSTGGLTRRSFLATTALGASAVAAGSLTACASQVDESTRDELAQTGEEGEKYFQSCMGNCSSCGCPFWVHVREGKIVNITKPDLTLPDGSKNPYQEICVKGYTNIERMYSDHRIKYPMRRVEGTKRGEGEWERISWDEAVAEITAKWNELQQKYGRESIAFIGGSGNSNNSVFYTGRLAALMGATSCSSTYDMTGMMSNWTRMGFVQLTNSQNEYRDMLNSDNIFIWGANPTESMIVDYHLVAEAKEKGAKIIVIDPIFTTAASKADMFVPIRPGTDGLLAAGMAQIAMRDGFMDKKNLQTNTVGPFLVKESDGLYLRLSDLGGAEAGSEDDRILVYEGSNAIPFDEAQDPEVEGAFEVNGIAVKPAAQVLIDRINEWDLETISEYTDIPVATIEELAAIYTSGLSMIFTGFGLDHYANGQTAYEGMFALLDITGQECKHGAGITVADFSAPTAVGNLNLPTADLTDVMPGPTVYSSHFPQLVETGECGDIKADIKGLYVYNGNPIGNLPERQRWVSAFEAMELVVVADIFMSESATYADYVLPVAFLFERSDMIAGQSLFLKLTEKAVEPSFEAKPDFDIVTLLGKAMGFEDRFTLTLDEYLEGCVSNDVATAAGVTWERLKEEHAVFSYPEEPVVVGVNEFPLTATGRLEFYHEGILPMANAGQEFDQRKESCWFWEPPLEAWHENEKFSQYPLIFISERCKFKTHTMFNHVSSLQELDPEPFVKLSPKDAEARGIAEGDTVRLFNDRGYVVLKAVINNGCRPGVIVIDHGWEKDAFIEGHYSDLTSIETWPRYEGSNYFDCLCEMEKVQ</sequence>
<evidence type="ECO:0000256" key="5">
    <source>
        <dbReference type="ARBA" id="ARBA00023004"/>
    </source>
</evidence>
<organism evidence="10 11">
    <name type="scientific">Adlercreutzia wanghongyangiae</name>
    <dbReference type="NCBI Taxonomy" id="3111451"/>
    <lineage>
        <taxon>Bacteria</taxon>
        <taxon>Bacillati</taxon>
        <taxon>Actinomycetota</taxon>
        <taxon>Coriobacteriia</taxon>
        <taxon>Eggerthellales</taxon>
        <taxon>Eggerthellaceae</taxon>
        <taxon>Adlercreutzia</taxon>
    </lineage>
</organism>
<dbReference type="Gene3D" id="3.40.228.10">
    <property type="entry name" value="Dimethylsulfoxide Reductase, domain 2"/>
    <property type="match status" value="2"/>
</dbReference>
<evidence type="ECO:0000313" key="10">
    <source>
        <dbReference type="EMBL" id="MEC4176551.1"/>
    </source>
</evidence>
<dbReference type="SUPFAM" id="SSF53706">
    <property type="entry name" value="Formate dehydrogenase/DMSO reductase, domains 1-3"/>
    <property type="match status" value="1"/>
</dbReference>
<dbReference type="Gene3D" id="2.40.40.20">
    <property type="match status" value="1"/>
</dbReference>
<dbReference type="PANTHER" id="PTHR43742">
    <property type="entry name" value="TRIMETHYLAMINE-N-OXIDE REDUCTASE"/>
    <property type="match status" value="1"/>
</dbReference>
<evidence type="ECO:0000256" key="2">
    <source>
        <dbReference type="ARBA" id="ARBA00022723"/>
    </source>
</evidence>
<keyword evidence="11" id="KW-1185">Reference proteome</keyword>
<dbReference type="Pfam" id="PF00384">
    <property type="entry name" value="Molybdopterin"/>
    <property type="match status" value="1"/>
</dbReference>
<keyword evidence="4" id="KW-0560">Oxidoreductase</keyword>
<reference evidence="10 11" key="1">
    <citation type="submission" date="2024-01" db="EMBL/GenBank/DDBJ databases">
        <title>novel species in genus Adlercreutzia.</title>
        <authorList>
            <person name="Liu X."/>
        </authorList>
    </citation>
    <scope>NUCLEOTIDE SEQUENCE [LARGE SCALE GENOMIC DNA]</scope>
    <source>
        <strain evidence="10 11">R7</strain>
    </source>
</reference>
<dbReference type="PROSITE" id="PS51257">
    <property type="entry name" value="PROKAR_LIPOPROTEIN"/>
    <property type="match status" value="1"/>
</dbReference>
<dbReference type="InterPro" id="IPR009010">
    <property type="entry name" value="Asp_de-COase-like_dom_sf"/>
</dbReference>
<dbReference type="PROSITE" id="PS51318">
    <property type="entry name" value="TAT"/>
    <property type="match status" value="1"/>
</dbReference>
<dbReference type="InterPro" id="IPR006656">
    <property type="entry name" value="Mopterin_OxRdtase"/>
</dbReference>
<feature type="domain" description="Molybdopterin dinucleotide-binding" evidence="9">
    <location>
        <begin position="701"/>
        <end position="803"/>
    </location>
</feature>
<evidence type="ECO:0000256" key="1">
    <source>
        <dbReference type="ARBA" id="ARBA00010312"/>
    </source>
</evidence>
<evidence type="ECO:0000256" key="7">
    <source>
        <dbReference type="SAM" id="SignalP"/>
    </source>
</evidence>
<accession>A0ABU6IJB1</accession>
<evidence type="ECO:0000313" key="11">
    <source>
        <dbReference type="Proteomes" id="UP001349994"/>
    </source>
</evidence>